<reference evidence="2 3" key="1">
    <citation type="journal article" date="2019" name="Int. J. Syst. Evol. Microbiol.">
        <title>The Global Catalogue of Microorganisms (GCM) 10K type strain sequencing project: providing services to taxonomists for standard genome sequencing and annotation.</title>
        <authorList>
            <consortium name="The Broad Institute Genomics Platform"/>
            <consortium name="The Broad Institute Genome Sequencing Center for Infectious Disease"/>
            <person name="Wu L."/>
            <person name="Ma J."/>
        </authorList>
    </citation>
    <scope>NUCLEOTIDE SEQUENCE [LARGE SCALE GENOMIC DNA]</scope>
    <source>
        <strain evidence="2 3">DT72</strain>
    </source>
</reference>
<comment type="caution">
    <text evidence="2">The sequence shown here is derived from an EMBL/GenBank/DDBJ whole genome shotgun (WGS) entry which is preliminary data.</text>
</comment>
<accession>A0ABD5WPW7</accession>
<dbReference type="InterPro" id="IPR011047">
    <property type="entry name" value="Quinoprotein_ADH-like_sf"/>
</dbReference>
<dbReference type="GeneID" id="79303302"/>
<gene>
    <name evidence="2" type="ORF">ACFQJ6_08280</name>
</gene>
<dbReference type="EMBL" id="JBHSZH010000005">
    <property type="protein sequence ID" value="MFC7080114.1"/>
    <property type="molecule type" value="Genomic_DNA"/>
</dbReference>
<sequence>MTAADGRLATSERPRVRFRFRCAGSAETAPAVRDGTVFLDCASDCTHAFDGGTGTVLAFDAATGDHRWEFGTDAGNVDAIDREEGTVLWWCRADDAAVAPVTASGGTRT</sequence>
<organism evidence="2 3">
    <name type="scientific">Halorussus caseinilyticus</name>
    <dbReference type="NCBI Taxonomy" id="3034025"/>
    <lineage>
        <taxon>Archaea</taxon>
        <taxon>Methanobacteriati</taxon>
        <taxon>Methanobacteriota</taxon>
        <taxon>Stenosarchaea group</taxon>
        <taxon>Halobacteria</taxon>
        <taxon>Halobacteriales</taxon>
        <taxon>Haladaptataceae</taxon>
        <taxon>Halorussus</taxon>
    </lineage>
</organism>
<dbReference type="AlphaFoldDB" id="A0ABD5WPW7"/>
<dbReference type="InterPro" id="IPR015943">
    <property type="entry name" value="WD40/YVTN_repeat-like_dom_sf"/>
</dbReference>
<proteinExistence type="predicted"/>
<evidence type="ECO:0000313" key="2">
    <source>
        <dbReference type="EMBL" id="MFC7080114.1"/>
    </source>
</evidence>
<dbReference type="Pfam" id="PF13360">
    <property type="entry name" value="PQQ_2"/>
    <property type="match status" value="1"/>
</dbReference>
<evidence type="ECO:0000313" key="3">
    <source>
        <dbReference type="Proteomes" id="UP001596407"/>
    </source>
</evidence>
<dbReference type="InterPro" id="IPR002372">
    <property type="entry name" value="PQQ_rpt_dom"/>
</dbReference>
<evidence type="ECO:0000259" key="1">
    <source>
        <dbReference type="Pfam" id="PF13360"/>
    </source>
</evidence>
<protein>
    <submittedName>
        <fullName evidence="2">PQQ-binding-like beta-propeller repeat protein</fullName>
    </submittedName>
</protein>
<dbReference type="SUPFAM" id="SSF50998">
    <property type="entry name" value="Quinoprotein alcohol dehydrogenase-like"/>
    <property type="match status" value="1"/>
</dbReference>
<dbReference type="Proteomes" id="UP001596407">
    <property type="component" value="Unassembled WGS sequence"/>
</dbReference>
<dbReference type="Gene3D" id="2.130.10.10">
    <property type="entry name" value="YVTN repeat-like/Quinoprotein amine dehydrogenase"/>
    <property type="match status" value="1"/>
</dbReference>
<dbReference type="RefSeq" id="WP_276282068.1">
    <property type="nucleotide sequence ID" value="NZ_CP119809.1"/>
</dbReference>
<feature type="domain" description="Pyrrolo-quinoline quinone repeat" evidence="1">
    <location>
        <begin position="15"/>
        <end position="72"/>
    </location>
</feature>
<name>A0ABD5WPW7_9EURY</name>
<keyword evidence="3" id="KW-1185">Reference proteome</keyword>